<feature type="chain" id="PRO_5019343169" description="EF-hand domain-containing protein" evidence="3">
    <location>
        <begin position="25"/>
        <end position="332"/>
    </location>
</feature>
<feature type="region of interest" description="Disordered" evidence="2">
    <location>
        <begin position="39"/>
        <end position="70"/>
    </location>
</feature>
<sequence length="332" mass="35345">METHWSSTAAGVTVICFLLTLTSALPTNPERDVAVRLRPTNNAAPDPNQVADSSEPSLPAAIQAPSDLHSDTEAQKIVPVSHSADRVVAPGADSSPTFANSVPSAVSNAFTNHFVLDTASLDLNGDGCIDGEPELDLFKYHVATALAGTPNNLLRAHSIVHRTDTNKDGRICWCDFISIYLHDKDEVNERHHSAPFVVILDKNNGMFSRLDDNRDGMLKGGELDSLTQQFAACIPEEQARLIVAAMTGLGKKDGAISSTEFARFLGMGSNKQTSPAQQAEGVKDQARGAAAVLPRQNQAAGIPGVVLTSTVLPKTSRAVDEQNLNMAATKNE</sequence>
<dbReference type="Proteomes" id="UP000271974">
    <property type="component" value="Unassembled WGS sequence"/>
</dbReference>
<dbReference type="InterPro" id="IPR018247">
    <property type="entry name" value="EF_Hand_1_Ca_BS"/>
</dbReference>
<gene>
    <name evidence="4" type="ORF">EGW08_015982</name>
</gene>
<keyword evidence="1" id="KW-0106">Calcium</keyword>
<proteinExistence type="predicted"/>
<evidence type="ECO:0008006" key="6">
    <source>
        <dbReference type="Google" id="ProtNLM"/>
    </source>
</evidence>
<evidence type="ECO:0000256" key="1">
    <source>
        <dbReference type="ARBA" id="ARBA00022837"/>
    </source>
</evidence>
<dbReference type="EMBL" id="RQTK01000677">
    <property type="protein sequence ID" value="RUS76267.1"/>
    <property type="molecule type" value="Genomic_DNA"/>
</dbReference>
<keyword evidence="3" id="KW-0732">Signal</keyword>
<protein>
    <recommendedName>
        <fullName evidence="6">EF-hand domain-containing protein</fullName>
    </recommendedName>
</protein>
<dbReference type="PROSITE" id="PS00018">
    <property type="entry name" value="EF_HAND_1"/>
    <property type="match status" value="1"/>
</dbReference>
<dbReference type="SUPFAM" id="SSF47473">
    <property type="entry name" value="EF-hand"/>
    <property type="match status" value="1"/>
</dbReference>
<organism evidence="4 5">
    <name type="scientific">Elysia chlorotica</name>
    <name type="common">Eastern emerald elysia</name>
    <name type="synonym">Sea slug</name>
    <dbReference type="NCBI Taxonomy" id="188477"/>
    <lineage>
        <taxon>Eukaryota</taxon>
        <taxon>Metazoa</taxon>
        <taxon>Spiralia</taxon>
        <taxon>Lophotrochozoa</taxon>
        <taxon>Mollusca</taxon>
        <taxon>Gastropoda</taxon>
        <taxon>Heterobranchia</taxon>
        <taxon>Euthyneura</taxon>
        <taxon>Panpulmonata</taxon>
        <taxon>Sacoglossa</taxon>
        <taxon>Placobranchoidea</taxon>
        <taxon>Plakobranchidae</taxon>
        <taxon>Elysia</taxon>
    </lineage>
</organism>
<dbReference type="AlphaFoldDB" id="A0A433T3X8"/>
<dbReference type="Gene3D" id="1.10.238.10">
    <property type="entry name" value="EF-hand"/>
    <property type="match status" value="1"/>
</dbReference>
<comment type="caution">
    <text evidence="4">The sequence shown here is derived from an EMBL/GenBank/DDBJ whole genome shotgun (WGS) entry which is preliminary data.</text>
</comment>
<keyword evidence="5" id="KW-1185">Reference proteome</keyword>
<evidence type="ECO:0000313" key="5">
    <source>
        <dbReference type="Proteomes" id="UP000271974"/>
    </source>
</evidence>
<reference evidence="4 5" key="1">
    <citation type="submission" date="2019-01" db="EMBL/GenBank/DDBJ databases">
        <title>A draft genome assembly of the solar-powered sea slug Elysia chlorotica.</title>
        <authorList>
            <person name="Cai H."/>
            <person name="Li Q."/>
            <person name="Fang X."/>
            <person name="Li J."/>
            <person name="Curtis N.E."/>
            <person name="Altenburger A."/>
            <person name="Shibata T."/>
            <person name="Feng M."/>
            <person name="Maeda T."/>
            <person name="Schwartz J.A."/>
            <person name="Shigenobu S."/>
            <person name="Lundholm N."/>
            <person name="Nishiyama T."/>
            <person name="Yang H."/>
            <person name="Hasebe M."/>
            <person name="Li S."/>
            <person name="Pierce S.K."/>
            <person name="Wang J."/>
        </authorList>
    </citation>
    <scope>NUCLEOTIDE SEQUENCE [LARGE SCALE GENOMIC DNA]</scope>
    <source>
        <strain evidence="4">EC2010</strain>
        <tissue evidence="4">Whole organism of an adult</tissue>
    </source>
</reference>
<dbReference type="InterPro" id="IPR011992">
    <property type="entry name" value="EF-hand-dom_pair"/>
</dbReference>
<name>A0A433T3X8_ELYCH</name>
<accession>A0A433T3X8</accession>
<dbReference type="OrthoDB" id="6143642at2759"/>
<evidence type="ECO:0000256" key="3">
    <source>
        <dbReference type="SAM" id="SignalP"/>
    </source>
</evidence>
<evidence type="ECO:0000313" key="4">
    <source>
        <dbReference type="EMBL" id="RUS76267.1"/>
    </source>
</evidence>
<feature type="signal peptide" evidence="3">
    <location>
        <begin position="1"/>
        <end position="24"/>
    </location>
</feature>
<evidence type="ECO:0000256" key="2">
    <source>
        <dbReference type="SAM" id="MobiDB-lite"/>
    </source>
</evidence>